<dbReference type="SUPFAM" id="SSF57667">
    <property type="entry name" value="beta-beta-alpha zinc fingers"/>
    <property type="match status" value="1"/>
</dbReference>
<accession>A0A9C6T3R1</accession>
<name>A0A9C6T3R1_DROAB</name>
<dbReference type="InterPro" id="IPR013087">
    <property type="entry name" value="Znf_C2H2_type"/>
</dbReference>
<dbReference type="PANTHER" id="PTHR31511:SF12">
    <property type="entry name" value="RHO TERMINATION FACTOR N-TERMINAL DOMAIN-CONTAINING PROTEIN"/>
    <property type="match status" value="1"/>
</dbReference>
<keyword evidence="1" id="KW-0862">Zinc</keyword>
<evidence type="ECO:0000313" key="3">
    <source>
        <dbReference type="Proteomes" id="UP000515160"/>
    </source>
</evidence>
<dbReference type="OrthoDB" id="7867374at2759"/>
<sequence length="430" mass="50444">MDLFICEYCGESFQLNPSLRRHIRMKHNTVNTTSGETRYCDVCDQNVANVNWSHHLRTNLHKQLSSVQINANLKCVKSVFNSRIETYIIQNMNKSSLNITLFFQSIDEQVKQLLKDALQKHVNIKFNFELFCNYVLIKESEDDCKIELKSHQTKMNTLHSTMGDNDETLNEMINNLYNYIKNEMSEFQERDSGWSLTEIMHLEVNINKYQPLRGTNYICLPQQILKRNACVNVKNNDVYCFKWALISALFDINNDHKERVSLYQKKGIHNIQQDTFIINNTTLNFSGLEFPTSVNSIKIFEDNNPEISITVFGLDTDDTTIIGPYYFTKNKTTNVLYNIYLLLLEKEDKCHYVWIKNISRMLKKQLTKHNGKMYLCRTCLQHFHDANKLEQHSLECNKIVTEMPQAGNEDSILKFKKLQKTIRRSFCSIC</sequence>
<dbReference type="PROSITE" id="PS50157">
    <property type="entry name" value="ZINC_FINGER_C2H2_2"/>
    <property type="match status" value="1"/>
</dbReference>
<keyword evidence="1" id="KW-0479">Metal-binding</keyword>
<dbReference type="PROSITE" id="PS00028">
    <property type="entry name" value="ZINC_FINGER_C2H2_1"/>
    <property type="match status" value="1"/>
</dbReference>
<dbReference type="GeneID" id="127566359"/>
<reference evidence="4" key="1">
    <citation type="submission" date="2025-08" db="UniProtKB">
        <authorList>
            <consortium name="RefSeq"/>
        </authorList>
    </citation>
    <scope>IDENTIFICATION</scope>
    <source>
        <strain evidence="4">15112-1751.03</strain>
        <tissue evidence="4">Whole Adult</tissue>
    </source>
</reference>
<evidence type="ECO:0000256" key="1">
    <source>
        <dbReference type="PROSITE-ProRule" id="PRU00042"/>
    </source>
</evidence>
<dbReference type="Gene3D" id="3.30.160.60">
    <property type="entry name" value="Classic Zinc Finger"/>
    <property type="match status" value="1"/>
</dbReference>
<gene>
    <name evidence="4" type="primary">LOC127566359</name>
</gene>
<protein>
    <submittedName>
        <fullName evidence="4">Uncharacterized protein LOC127566359</fullName>
    </submittedName>
</protein>
<keyword evidence="3" id="KW-1185">Reference proteome</keyword>
<feature type="domain" description="C2H2-type" evidence="2">
    <location>
        <begin position="4"/>
        <end position="32"/>
    </location>
</feature>
<dbReference type="SMART" id="SM00355">
    <property type="entry name" value="ZnF_C2H2"/>
    <property type="match status" value="3"/>
</dbReference>
<keyword evidence="1" id="KW-0863">Zinc-finger</keyword>
<dbReference type="AlphaFoldDB" id="A0A9C6T3R1"/>
<dbReference type="RefSeq" id="XP_051864345.1">
    <property type="nucleotide sequence ID" value="XM_052008385.1"/>
</dbReference>
<dbReference type="PANTHER" id="PTHR31511">
    <property type="entry name" value="PROTEIN CBG23764"/>
    <property type="match status" value="1"/>
</dbReference>
<evidence type="ECO:0000259" key="2">
    <source>
        <dbReference type="PROSITE" id="PS50157"/>
    </source>
</evidence>
<dbReference type="Proteomes" id="UP000515160">
    <property type="component" value="Unplaced"/>
</dbReference>
<evidence type="ECO:0000313" key="4">
    <source>
        <dbReference type="RefSeq" id="XP_051864345.1"/>
    </source>
</evidence>
<proteinExistence type="predicted"/>
<dbReference type="GO" id="GO:0008270">
    <property type="term" value="F:zinc ion binding"/>
    <property type="evidence" value="ECO:0007669"/>
    <property type="project" value="UniProtKB-KW"/>
</dbReference>
<dbReference type="InterPro" id="IPR036236">
    <property type="entry name" value="Znf_C2H2_sf"/>
</dbReference>
<organism evidence="3 4">
    <name type="scientific">Drosophila albomicans</name>
    <name type="common">Fruit fly</name>
    <dbReference type="NCBI Taxonomy" id="7291"/>
    <lineage>
        <taxon>Eukaryota</taxon>
        <taxon>Metazoa</taxon>
        <taxon>Ecdysozoa</taxon>
        <taxon>Arthropoda</taxon>
        <taxon>Hexapoda</taxon>
        <taxon>Insecta</taxon>
        <taxon>Pterygota</taxon>
        <taxon>Neoptera</taxon>
        <taxon>Endopterygota</taxon>
        <taxon>Diptera</taxon>
        <taxon>Brachycera</taxon>
        <taxon>Muscomorpha</taxon>
        <taxon>Ephydroidea</taxon>
        <taxon>Drosophilidae</taxon>
        <taxon>Drosophila</taxon>
    </lineage>
</organism>